<evidence type="ECO:0000256" key="2">
    <source>
        <dbReference type="ARBA" id="ARBA00004141"/>
    </source>
</evidence>
<keyword evidence="15" id="KW-1185">Reference proteome</keyword>
<sequence length="460" mass="49819">MGRLFWKIFLGFWLTLVLIAIGVGLAVHFYNQSRIEAITDLAAGPRANFVVNATALALAQGGPESVESLFRSWPGRRLPLVLIVDEAGKDIFERPVPSVALERAREQLRGAQMLSGVRRVLGHNGHEYVIFIPQPNREAQEQAQQASRSTSLSFQLVAALIASLLFSAVLAWYLTRPVRHLQSAANRLARGELATRVMPRIGGRRDEIADLGRDFDHMAAQLQALVSAQQRLLHDVSHELRSPLARLQVAVGLGHQQPDKLPEMLARIEHETGRLDELVGELLTLSRLEAHVDSEHDEPVDVSALLETVVEDARFEAEAAGRGVKLSLDGEASLVGKPELLRRAFENVVRNAVRYTAPGTSVSVSVKPDLNAAEMVIRVCDRGPGVASADLATIFEPFVRAGEGATGGRDGYGLGLAIAKRAVMAHGGRVAASNREEGGLCIALYLPLSSSVDKGKRPTA</sequence>
<dbReference type="InterPro" id="IPR036097">
    <property type="entry name" value="HisK_dim/P_sf"/>
</dbReference>
<dbReference type="SUPFAM" id="SSF55874">
    <property type="entry name" value="ATPase domain of HSP90 chaperone/DNA topoisomerase II/histidine kinase"/>
    <property type="match status" value="1"/>
</dbReference>
<keyword evidence="7 14" id="KW-0418">Kinase</keyword>
<dbReference type="Gene3D" id="6.10.340.10">
    <property type="match status" value="1"/>
</dbReference>
<dbReference type="PANTHER" id="PTHR45436:SF15">
    <property type="entry name" value="SENSOR HISTIDINE KINASE CUSS"/>
    <property type="match status" value="1"/>
</dbReference>
<dbReference type="InterPro" id="IPR005467">
    <property type="entry name" value="His_kinase_dom"/>
</dbReference>
<dbReference type="Pfam" id="PF00672">
    <property type="entry name" value="HAMP"/>
    <property type="match status" value="1"/>
</dbReference>
<dbReference type="Gene3D" id="3.30.565.10">
    <property type="entry name" value="Histidine kinase-like ATPase, C-terminal domain"/>
    <property type="match status" value="1"/>
</dbReference>
<evidence type="ECO:0000256" key="10">
    <source>
        <dbReference type="ARBA" id="ARBA00023136"/>
    </source>
</evidence>
<evidence type="ECO:0000259" key="13">
    <source>
        <dbReference type="PROSITE" id="PS50885"/>
    </source>
</evidence>
<dbReference type="EMBL" id="SOQX01000005">
    <property type="protein sequence ID" value="TDY00521.1"/>
    <property type="molecule type" value="Genomic_DNA"/>
</dbReference>
<dbReference type="InterPro" id="IPR036890">
    <property type="entry name" value="HATPase_C_sf"/>
</dbReference>
<evidence type="ECO:0000256" key="1">
    <source>
        <dbReference type="ARBA" id="ARBA00000085"/>
    </source>
</evidence>
<evidence type="ECO:0000256" key="11">
    <source>
        <dbReference type="SAM" id="Phobius"/>
    </source>
</evidence>
<dbReference type="InterPro" id="IPR003661">
    <property type="entry name" value="HisK_dim/P_dom"/>
</dbReference>
<dbReference type="Gene3D" id="1.10.287.130">
    <property type="match status" value="1"/>
</dbReference>
<evidence type="ECO:0000256" key="7">
    <source>
        <dbReference type="ARBA" id="ARBA00022777"/>
    </source>
</evidence>
<feature type="transmembrane region" description="Helical" evidence="11">
    <location>
        <begin position="152"/>
        <end position="174"/>
    </location>
</feature>
<keyword evidence="4" id="KW-0597">Phosphoprotein</keyword>
<evidence type="ECO:0000313" key="15">
    <source>
        <dbReference type="Proteomes" id="UP000294914"/>
    </source>
</evidence>
<evidence type="ECO:0000256" key="8">
    <source>
        <dbReference type="ARBA" id="ARBA00022989"/>
    </source>
</evidence>
<dbReference type="InterPro" id="IPR050428">
    <property type="entry name" value="TCS_sensor_his_kinase"/>
</dbReference>
<evidence type="ECO:0000259" key="12">
    <source>
        <dbReference type="PROSITE" id="PS50109"/>
    </source>
</evidence>
<dbReference type="PANTHER" id="PTHR45436">
    <property type="entry name" value="SENSOR HISTIDINE KINASE YKOH"/>
    <property type="match status" value="1"/>
</dbReference>
<dbReference type="AlphaFoldDB" id="A0A4R8IIN8"/>
<comment type="subcellular location">
    <subcellularLocation>
        <location evidence="2">Membrane</location>
        <topology evidence="2">Multi-pass membrane protein</topology>
    </subcellularLocation>
</comment>
<keyword evidence="5" id="KW-0808">Transferase</keyword>
<dbReference type="SUPFAM" id="SSF47384">
    <property type="entry name" value="Homodimeric domain of signal transducing histidine kinase"/>
    <property type="match status" value="1"/>
</dbReference>
<evidence type="ECO:0000256" key="9">
    <source>
        <dbReference type="ARBA" id="ARBA00023012"/>
    </source>
</evidence>
<dbReference type="SMART" id="SM00388">
    <property type="entry name" value="HisKA"/>
    <property type="match status" value="1"/>
</dbReference>
<evidence type="ECO:0000256" key="4">
    <source>
        <dbReference type="ARBA" id="ARBA00022553"/>
    </source>
</evidence>
<accession>A0A4R8IIN8</accession>
<evidence type="ECO:0000256" key="3">
    <source>
        <dbReference type="ARBA" id="ARBA00012438"/>
    </source>
</evidence>
<dbReference type="InterPro" id="IPR003594">
    <property type="entry name" value="HATPase_dom"/>
</dbReference>
<gene>
    <name evidence="14" type="ORF">EDC23_2022</name>
</gene>
<dbReference type="CDD" id="cd00082">
    <property type="entry name" value="HisKA"/>
    <property type="match status" value="1"/>
</dbReference>
<dbReference type="PROSITE" id="PS50109">
    <property type="entry name" value="HIS_KIN"/>
    <property type="match status" value="1"/>
</dbReference>
<organism evidence="14 15">
    <name type="scientific">Thiohalophilus thiocyanatoxydans</name>
    <dbReference type="NCBI Taxonomy" id="381308"/>
    <lineage>
        <taxon>Bacteria</taxon>
        <taxon>Pseudomonadati</taxon>
        <taxon>Pseudomonadota</taxon>
        <taxon>Gammaproteobacteria</taxon>
        <taxon>Thiohalomonadales</taxon>
        <taxon>Thiohalophilaceae</taxon>
        <taxon>Thiohalophilus</taxon>
    </lineage>
</organism>
<evidence type="ECO:0000313" key="14">
    <source>
        <dbReference type="EMBL" id="TDY00521.1"/>
    </source>
</evidence>
<dbReference type="PRINTS" id="PR00344">
    <property type="entry name" value="BCTRLSENSOR"/>
</dbReference>
<keyword evidence="10 11" id="KW-0472">Membrane</keyword>
<dbReference type="Proteomes" id="UP000294914">
    <property type="component" value="Unassembled WGS sequence"/>
</dbReference>
<comment type="catalytic activity">
    <reaction evidence="1">
        <text>ATP + protein L-histidine = ADP + protein N-phospho-L-histidine.</text>
        <dbReference type="EC" id="2.7.13.3"/>
    </reaction>
</comment>
<keyword evidence="9" id="KW-0902">Two-component regulatory system</keyword>
<dbReference type="InterPro" id="IPR004358">
    <property type="entry name" value="Sig_transdc_His_kin-like_C"/>
</dbReference>
<dbReference type="OrthoDB" id="9804645at2"/>
<keyword evidence="6 11" id="KW-0812">Transmembrane</keyword>
<dbReference type="RefSeq" id="WP_134084105.1">
    <property type="nucleotide sequence ID" value="NZ_SOQX01000005.1"/>
</dbReference>
<proteinExistence type="predicted"/>
<dbReference type="EC" id="2.7.13.3" evidence="3"/>
<dbReference type="Pfam" id="PF02518">
    <property type="entry name" value="HATPase_c"/>
    <property type="match status" value="1"/>
</dbReference>
<dbReference type="GO" id="GO:0000155">
    <property type="term" value="F:phosphorelay sensor kinase activity"/>
    <property type="evidence" value="ECO:0007669"/>
    <property type="project" value="InterPro"/>
</dbReference>
<dbReference type="SUPFAM" id="SSF158472">
    <property type="entry name" value="HAMP domain-like"/>
    <property type="match status" value="1"/>
</dbReference>
<dbReference type="PROSITE" id="PS50885">
    <property type="entry name" value="HAMP"/>
    <property type="match status" value="1"/>
</dbReference>
<dbReference type="CDD" id="cd06225">
    <property type="entry name" value="HAMP"/>
    <property type="match status" value="1"/>
</dbReference>
<dbReference type="SMART" id="SM00304">
    <property type="entry name" value="HAMP"/>
    <property type="match status" value="1"/>
</dbReference>
<evidence type="ECO:0000256" key="6">
    <source>
        <dbReference type="ARBA" id="ARBA00022692"/>
    </source>
</evidence>
<evidence type="ECO:0000256" key="5">
    <source>
        <dbReference type="ARBA" id="ARBA00022679"/>
    </source>
</evidence>
<comment type="caution">
    <text evidence="14">The sequence shown here is derived from an EMBL/GenBank/DDBJ whole genome shotgun (WGS) entry which is preliminary data.</text>
</comment>
<keyword evidence="8 11" id="KW-1133">Transmembrane helix</keyword>
<feature type="domain" description="HAMP" evidence="13">
    <location>
        <begin position="172"/>
        <end position="227"/>
    </location>
</feature>
<dbReference type="GO" id="GO:0005886">
    <property type="term" value="C:plasma membrane"/>
    <property type="evidence" value="ECO:0007669"/>
    <property type="project" value="TreeGrafter"/>
</dbReference>
<dbReference type="InterPro" id="IPR003660">
    <property type="entry name" value="HAMP_dom"/>
</dbReference>
<reference evidence="14 15" key="1">
    <citation type="submission" date="2019-03" db="EMBL/GenBank/DDBJ databases">
        <title>Genomic Encyclopedia of Type Strains, Phase IV (KMG-IV): sequencing the most valuable type-strain genomes for metagenomic binning, comparative biology and taxonomic classification.</title>
        <authorList>
            <person name="Goeker M."/>
        </authorList>
    </citation>
    <scope>NUCLEOTIDE SEQUENCE [LARGE SCALE GENOMIC DNA]</scope>
    <source>
        <strain evidence="14 15">DSM 16326</strain>
    </source>
</reference>
<name>A0A4R8IIN8_9GAMM</name>
<protein>
    <recommendedName>
        <fullName evidence="3">histidine kinase</fullName>
        <ecNumber evidence="3">2.7.13.3</ecNumber>
    </recommendedName>
</protein>
<feature type="domain" description="Histidine kinase" evidence="12">
    <location>
        <begin position="235"/>
        <end position="450"/>
    </location>
</feature>
<dbReference type="SMART" id="SM00387">
    <property type="entry name" value="HATPase_c"/>
    <property type="match status" value="1"/>
</dbReference>
<dbReference type="Pfam" id="PF00512">
    <property type="entry name" value="HisKA"/>
    <property type="match status" value="1"/>
</dbReference>